<evidence type="ECO:0000313" key="3">
    <source>
        <dbReference type="Proteomes" id="UP001637994"/>
    </source>
</evidence>
<feature type="transmembrane region" description="Helical" evidence="1">
    <location>
        <begin position="508"/>
        <end position="529"/>
    </location>
</feature>
<feature type="transmembrane region" description="Helical" evidence="1">
    <location>
        <begin position="67"/>
        <end position="88"/>
    </location>
</feature>
<feature type="transmembrane region" description="Helical" evidence="1">
    <location>
        <begin position="414"/>
        <end position="436"/>
    </location>
</feature>
<feature type="transmembrane region" description="Helical" evidence="1">
    <location>
        <begin position="329"/>
        <end position="350"/>
    </location>
</feature>
<evidence type="ECO:0008006" key="4">
    <source>
        <dbReference type="Google" id="ProtNLM"/>
    </source>
</evidence>
<dbReference type="EMBL" id="JBGMEF010000046">
    <property type="protein sequence ID" value="MFO3668028.1"/>
    <property type="molecule type" value="Genomic_DNA"/>
</dbReference>
<feature type="transmembrane region" description="Helical" evidence="1">
    <location>
        <begin position="214"/>
        <end position="235"/>
    </location>
</feature>
<feature type="transmembrane region" description="Helical" evidence="1">
    <location>
        <begin position="448"/>
        <end position="469"/>
    </location>
</feature>
<protein>
    <recommendedName>
        <fullName evidence="4">ABC-2 type transport system permease protein</fullName>
    </recommendedName>
</protein>
<evidence type="ECO:0000313" key="2">
    <source>
        <dbReference type="EMBL" id="MFO3668028.1"/>
    </source>
</evidence>
<feature type="transmembrane region" description="Helical" evidence="1">
    <location>
        <begin position="241"/>
        <end position="261"/>
    </location>
</feature>
<evidence type="ECO:0000256" key="1">
    <source>
        <dbReference type="SAM" id="Phobius"/>
    </source>
</evidence>
<dbReference type="Proteomes" id="UP001637994">
    <property type="component" value="Unassembled WGS sequence"/>
</dbReference>
<sequence>MDRVARVFIIKQRVELSEMVNGIIWALRKIPLIGKFLGDKYKFSSIKYFIHSFYPIFAIIKELFKSALACGIVFLFVNSILSISYNIFQANVSYAANKADFLQTAYSYLLPLYLYWLFALFRNIVEDSMSDLKKYYQNFRMNPEEIVKANLYFKPLMRFFARSIVLMIGFHFLGKANPLLTLTFSFILFLTEIEASVFWMNIGLKDKKKILSNGLFQTILAFVAYVILSDLILFFGLENKLVLTVIFIGSILGFAWSVSYLKNFDKYGLIIEKSLREYDDLMEEIDASPAASVKLKDKDIDNKKVKGEGFAYLNNIFFRRHRRILLKPVLIKSGILAALLTILISFLPLFEKNIDGDLVEMLVIFVPLATYMLCKQDNILTAFFINCDQGLIPYGFYRQPTNLLTMYRARLISLLKINAIPAIVYVLGLVGVFLRLNRTDYIFALEAAAYILLAGVFFTSLPLAQYYLFQPFNAEGAKVGKISGAIDMVVYIFCFNAIRFTGGIKTPILVIGSSVFILLFTIITSLLILKIGPKTFRLKN</sequence>
<dbReference type="RefSeq" id="WP_311532248.1">
    <property type="nucleotide sequence ID" value="NZ_JBGMEF010000046.1"/>
</dbReference>
<feature type="transmembrane region" description="Helical" evidence="1">
    <location>
        <begin position="179"/>
        <end position="202"/>
    </location>
</feature>
<feature type="transmembrane region" description="Helical" evidence="1">
    <location>
        <begin position="108"/>
        <end position="125"/>
    </location>
</feature>
<name>A0ABW9MFG4_9FIRM</name>
<comment type="caution">
    <text evidence="2">The sequence shown here is derived from an EMBL/GenBank/DDBJ whole genome shotgun (WGS) entry which is preliminary data.</text>
</comment>
<gene>
    <name evidence="2" type="ORF">ACCQ42_09710</name>
</gene>
<keyword evidence="3" id="KW-1185">Reference proteome</keyword>
<proteinExistence type="predicted"/>
<accession>A0ABW9MFG4</accession>
<keyword evidence="1" id="KW-1133">Transmembrane helix</keyword>
<organism evidence="2 3">
    <name type="scientific">Anaerococcus kampingae</name>
    <dbReference type="NCBI Taxonomy" id="3115614"/>
    <lineage>
        <taxon>Bacteria</taxon>
        <taxon>Bacillati</taxon>
        <taxon>Bacillota</taxon>
        <taxon>Tissierellia</taxon>
        <taxon>Tissierellales</taxon>
        <taxon>Peptoniphilaceae</taxon>
        <taxon>Anaerococcus</taxon>
    </lineage>
</organism>
<keyword evidence="1" id="KW-0472">Membrane</keyword>
<feature type="transmembrane region" description="Helical" evidence="1">
    <location>
        <begin position="156"/>
        <end position="173"/>
    </location>
</feature>
<keyword evidence="1" id="KW-0812">Transmembrane</keyword>
<reference evidence="2 3" key="1">
    <citation type="journal article" date="2025" name="Anaerobe">
        <title>Description of Anaerococcus kampingiae sp. nov., Anaerococcus groningensis sp. nov., Anaerococcus martiniensis sp. nov., and Anaerococcus cruorum sp. nov., isolated from human clinical specimens.</title>
        <authorList>
            <person name="Boiten K.E."/>
            <person name="Meijer J."/>
            <person name="van Wezel E.M."/>
            <person name="Veloo A.C.M."/>
        </authorList>
    </citation>
    <scope>NUCLEOTIDE SEQUENCE [LARGE SCALE GENOMIC DNA]</scope>
    <source>
        <strain evidence="2 3">ENR0874</strain>
    </source>
</reference>